<proteinExistence type="predicted"/>
<evidence type="ECO:0000256" key="1">
    <source>
        <dbReference type="SAM" id="MobiDB-lite"/>
    </source>
</evidence>
<reference evidence="3 4" key="1">
    <citation type="journal article" date="2014" name="Genome Biol.">
        <title>Transcriptome and methylome profiling reveals relics of genome dominance in the mesopolyploid Brassica oleracea.</title>
        <authorList>
            <person name="Parkin I.A."/>
            <person name="Koh C."/>
            <person name="Tang H."/>
            <person name="Robinson S.J."/>
            <person name="Kagale S."/>
            <person name="Clarke W.E."/>
            <person name="Town C.D."/>
            <person name="Nixon J."/>
            <person name="Krishnakumar V."/>
            <person name="Bidwell S.L."/>
            <person name="Denoeud F."/>
            <person name="Belcram H."/>
            <person name="Links M.G."/>
            <person name="Just J."/>
            <person name="Clarke C."/>
            <person name="Bender T."/>
            <person name="Huebert T."/>
            <person name="Mason A.S."/>
            <person name="Pires J.C."/>
            <person name="Barker G."/>
            <person name="Moore J."/>
            <person name="Walley P.G."/>
            <person name="Manoli S."/>
            <person name="Batley J."/>
            <person name="Edwards D."/>
            <person name="Nelson M.N."/>
            <person name="Wang X."/>
            <person name="Paterson A.H."/>
            <person name="King G."/>
            <person name="Bancroft I."/>
            <person name="Chalhoub B."/>
            <person name="Sharpe A.G."/>
        </authorList>
    </citation>
    <scope>NUCLEOTIDE SEQUENCE</scope>
    <source>
        <strain evidence="3 4">cv. TO1000</strain>
    </source>
</reference>
<organism evidence="3 4">
    <name type="scientific">Brassica oleracea var. oleracea</name>
    <dbReference type="NCBI Taxonomy" id="109376"/>
    <lineage>
        <taxon>Eukaryota</taxon>
        <taxon>Viridiplantae</taxon>
        <taxon>Streptophyta</taxon>
        <taxon>Embryophyta</taxon>
        <taxon>Tracheophyta</taxon>
        <taxon>Spermatophyta</taxon>
        <taxon>Magnoliopsida</taxon>
        <taxon>eudicotyledons</taxon>
        <taxon>Gunneridae</taxon>
        <taxon>Pentapetalae</taxon>
        <taxon>rosids</taxon>
        <taxon>malvids</taxon>
        <taxon>Brassicales</taxon>
        <taxon>Brassicaceae</taxon>
        <taxon>Brassiceae</taxon>
        <taxon>Brassica</taxon>
    </lineage>
</organism>
<dbReference type="EnsemblPlants" id="Bo4g145270.1">
    <property type="protein sequence ID" value="Bo4g145270.1"/>
    <property type="gene ID" value="Bo4g145270"/>
</dbReference>
<feature type="region of interest" description="Disordered" evidence="1">
    <location>
        <begin position="592"/>
        <end position="647"/>
    </location>
</feature>
<feature type="compositionally biased region" description="Basic and acidic residues" evidence="1">
    <location>
        <begin position="349"/>
        <end position="363"/>
    </location>
</feature>
<dbReference type="PANTHER" id="PTHR33223">
    <property type="entry name" value="CCHC-TYPE DOMAIN-CONTAINING PROTEIN"/>
    <property type="match status" value="1"/>
</dbReference>
<accession>A0A0D3C0T3</accession>
<dbReference type="AlphaFoldDB" id="A0A0D3C0T3"/>
<feature type="compositionally biased region" description="Polar residues" evidence="1">
    <location>
        <begin position="309"/>
        <end position="323"/>
    </location>
</feature>
<feature type="domain" description="Retrotransposon gag" evidence="2">
    <location>
        <begin position="466"/>
        <end position="555"/>
    </location>
</feature>
<feature type="compositionally biased region" description="Polar residues" evidence="1">
    <location>
        <begin position="282"/>
        <end position="299"/>
    </location>
</feature>
<name>A0A0D3C0T3_BRAOL</name>
<dbReference type="Gramene" id="Bo4g145270.1">
    <property type="protein sequence ID" value="Bo4g145270.1"/>
    <property type="gene ID" value="Bo4g145270"/>
</dbReference>
<protein>
    <recommendedName>
        <fullName evidence="2">Retrotransposon gag domain-containing protein</fullName>
    </recommendedName>
</protein>
<dbReference type="Proteomes" id="UP000032141">
    <property type="component" value="Chromosome C4"/>
</dbReference>
<feature type="compositionally biased region" description="Basic residues" evidence="1">
    <location>
        <begin position="608"/>
        <end position="618"/>
    </location>
</feature>
<evidence type="ECO:0000259" key="2">
    <source>
        <dbReference type="Pfam" id="PF03732"/>
    </source>
</evidence>
<dbReference type="PANTHER" id="PTHR33223:SF8">
    <property type="entry name" value="OS04G0172440 PROTEIN"/>
    <property type="match status" value="1"/>
</dbReference>
<dbReference type="HOGENOM" id="CLU_378734_0_0_1"/>
<dbReference type="eggNOG" id="KOG0017">
    <property type="taxonomic scope" value="Eukaryota"/>
</dbReference>
<feature type="region of interest" description="Disordered" evidence="1">
    <location>
        <begin position="204"/>
        <end position="363"/>
    </location>
</feature>
<reference evidence="3" key="2">
    <citation type="submission" date="2015-03" db="UniProtKB">
        <authorList>
            <consortium name="EnsemblPlants"/>
        </authorList>
    </citation>
    <scope>IDENTIFICATION</scope>
</reference>
<dbReference type="InterPro" id="IPR005162">
    <property type="entry name" value="Retrotrans_gag_dom"/>
</dbReference>
<sequence length="732" mass="83834">MSTLPVTWNGTHGPSERVWKAHCPWAAGALQINPEEGSWPKVAPTKQRRSANKDVLATNIIGSPSRIVEVVKMFLMSEGTKVTLRIHFGGIMEKARETYKYKGELGVNTVRWELYDISWRKFLKFCREDACINAPVRFIWFKEFGKEMKTVNYVFELNSKDMFISPTPTSKKRSIQGAGDRRAVAEMAESTYYKKRSMDTKRDTLKTLERGYQWDGRNNPDTTNPSDRNHKPGLTVKPRSILTATIDPHRQIAPRETLNPQSTEAFSTPEIPSARSGRYMGENSQRPPQQGMPQRSLSYSGLDEIDTGLQDQRNNSIQSQNGYTERPEEPRITFQQTGFNDPIGQARGYDPRRPIDADPQRDDLRIPNETETFQNYIERNDAELKRIHAIVHMATSSDPDIDMVIEETRKYPFTNRIASVRLHHVEKLKFPEYARNTDPTAHVRAFRQAISRAHLNDDEKEAGYCRFFAENLSGAALEWFAGLEENSIENFTQLVSTFLKQYSVFIETRVTEADLWNLKQAPFEPLRAYINKFREIKAKISHPNEVVALAALKNGVWFSSKFIEEMAVQAPILNHRRTIITVRVIRPKNVETREDTGEEEEAPATPKANRKTKGSSNKRTRETELESPSSPPPAPKKRVHMISWGPKSDIPNKVEGLTEGKVCIDITVTIRMLENLNKAPPPSSVAQYNPNAKSPFRKIPNFKRKHKMARIRELLERPIAPQIRKKRQHTNS</sequence>
<dbReference type="Pfam" id="PF03732">
    <property type="entry name" value="Retrotrans_gag"/>
    <property type="match status" value="1"/>
</dbReference>
<evidence type="ECO:0000313" key="3">
    <source>
        <dbReference type="EnsemblPlants" id="Bo4g145270.1"/>
    </source>
</evidence>
<keyword evidence="4" id="KW-1185">Reference proteome</keyword>
<evidence type="ECO:0000313" key="4">
    <source>
        <dbReference type="Proteomes" id="UP000032141"/>
    </source>
</evidence>